<evidence type="ECO:0000313" key="4">
    <source>
        <dbReference type="EMBL" id="KPM05784.1"/>
    </source>
</evidence>
<keyword evidence="3" id="KW-0539">Nucleus</keyword>
<sequence>MITTPSKACFEAIQTLSFESIERLSARDLRMILPCLVRMINCNALTSDRCEISRKNMQKILMRFSDTNNIESLMNLDYVNLELEVKKEIHNRQKVSNYENYLLSSLKKSIDSKNSINVFNSLNYLDKMKLVLNELIQLKYSSLASNNQGIIASLFDPDVYIDEFVDIICCACHAMPNLFTISEVSERLLLVKNGLQMICRLVANFPDSFHEICSKLLISKDQLDENNFVLNHRTAVLRKLCQMNPAEASIIRNEVVEICKLPNLVVMLTLDLMRQNSDQNNSNSDDISFLTGILSSNDIKVKNWFISFIKKKNSDLTNGNCFMELRIQLLKRLRSITDCMLSFNKSSVTEEFLIEPIINEACLMLKLYCALRGVAMMKFNEEETQAISRLIVCRPPDINISVRFVSVGLCMLLAFPQMILSQESEIIEWIKWLINEENYFKRKTNTTASFGEMLLLIAIFFHGNQLAQIGDLVSATIGIKYPLRANDLALIKQNFIQDIFNEQVVTSHAIKVPVTENLSDSISGTLPIHCIFQLLKSRAFTKNKVPIKDWILKQICNCVSPIHHILPSLIEAFVNSILIPNSQSGHMTNEPIAEKDIDHIFNRKVYSFEPKFLELPEFNSIKISRICESHELSDAMKNFEEDLQDLSINNILVKDLKIDLKQRSNLKMKNLNKKNQINNIESTEMNVDYDESNIYSLSNEKFAISISEKIKVLQMQQEDPPVSCLLTTQILLLYYILLYEEIRKNNAKDTSNMIYSSEFISRLPIYYLIQRTQTCPEEYGLLRPPLMRLISNHYSHLCLVKNWFPRFNHSIPNHRQLFNLCDSNQILKIMVNRFSLKKLFISSYACMNSKNYHKFCEPYLYLENLAMLPDEFLWPLATDFIQLLPLILDQDTPRRIRVLVRDVWFRLNHIFPTKLWVMTVNVLNQTKKWMNRKQKIYNWEQIIQSLWIIFKHDHLVYRTPELMEILLHITSGFLKASKISCHEKMLEANQSNKMINDDEKRKLDEICKIAYLGLDSWSIQLLLDCCSTSIDREIMDVTDSQRELSNKRKNLILSNCREVQGLICTHLHQCFIAEWNLAKSITFQGFDRNLIPLVIPGVPSLHICLDFITEILPNHDLAKQAFAINLTSYLCSQYPIPRSYGIAKLCFDVCNIHLNYLTNDKLEIFFLKVLPSLEKICQTFPNLTECLIKLLIILGKKNRALLCSRTPIDSFNTINKLICLDLNIDKEKLQCDQNFIFDQNWLDFYQYTTQMPINETISLAIQKTFAMVCNQPMINRIYVDSIISNRE</sequence>
<dbReference type="GO" id="GO:0032039">
    <property type="term" value="C:integrator complex"/>
    <property type="evidence" value="ECO:0007669"/>
    <property type="project" value="InterPro"/>
</dbReference>
<evidence type="ECO:0000256" key="2">
    <source>
        <dbReference type="ARBA" id="ARBA00006705"/>
    </source>
</evidence>
<evidence type="ECO:0000256" key="3">
    <source>
        <dbReference type="ARBA" id="ARBA00023242"/>
    </source>
</evidence>
<reference evidence="4 5" key="1">
    <citation type="journal article" date="2015" name="Parasit. Vectors">
        <title>Draft genome of the scabies mite.</title>
        <authorList>
            <person name="Rider S.D.Jr."/>
            <person name="Morgan M.S."/>
            <person name="Arlian L.G."/>
        </authorList>
    </citation>
    <scope>NUCLEOTIDE SEQUENCE [LARGE SCALE GENOMIC DNA]</scope>
    <source>
        <strain evidence="4">Arlian Lab</strain>
    </source>
</reference>
<evidence type="ECO:0000256" key="1">
    <source>
        <dbReference type="ARBA" id="ARBA00004123"/>
    </source>
</evidence>
<comment type="caution">
    <text evidence="4">The sequence shown here is derived from an EMBL/GenBank/DDBJ whole genome shotgun (WGS) entry which is preliminary data.</text>
</comment>
<gene>
    <name evidence="4" type="ORF">QR98_0042540</name>
</gene>
<dbReference type="EMBL" id="JXLN01010457">
    <property type="protein sequence ID" value="KPM05784.1"/>
    <property type="molecule type" value="Genomic_DNA"/>
</dbReference>
<accession>A0A132A4D5</accession>
<dbReference type="InterPro" id="IPR029321">
    <property type="entry name" value="INTS2"/>
</dbReference>
<comment type="similarity">
    <text evidence="2">Belongs to the Integrator subunit 2 family.</text>
</comment>
<evidence type="ECO:0000313" key="5">
    <source>
        <dbReference type="Proteomes" id="UP000616769"/>
    </source>
</evidence>
<dbReference type="GO" id="GO:0034472">
    <property type="term" value="P:snRNA 3'-end processing"/>
    <property type="evidence" value="ECO:0007669"/>
    <property type="project" value="TreeGrafter"/>
</dbReference>
<dbReference type="PANTHER" id="PTHR28608:SF1">
    <property type="entry name" value="INTEGRATOR COMPLEX SUBUNIT 2"/>
    <property type="match status" value="1"/>
</dbReference>
<name>A0A132A4D5_SARSC</name>
<dbReference type="VEuPathDB" id="VectorBase:SSCA004331"/>
<proteinExistence type="inferred from homology"/>
<protein>
    <submittedName>
        <fullName evidence="4">Integrator complex subunit 2-like protein</fullName>
    </submittedName>
</protein>
<organism evidence="4 5">
    <name type="scientific">Sarcoptes scabiei</name>
    <name type="common">Itch mite</name>
    <name type="synonym">Acarus scabiei</name>
    <dbReference type="NCBI Taxonomy" id="52283"/>
    <lineage>
        <taxon>Eukaryota</taxon>
        <taxon>Metazoa</taxon>
        <taxon>Ecdysozoa</taxon>
        <taxon>Arthropoda</taxon>
        <taxon>Chelicerata</taxon>
        <taxon>Arachnida</taxon>
        <taxon>Acari</taxon>
        <taxon>Acariformes</taxon>
        <taxon>Sarcoptiformes</taxon>
        <taxon>Astigmata</taxon>
        <taxon>Psoroptidia</taxon>
        <taxon>Sarcoptoidea</taxon>
        <taxon>Sarcoptidae</taxon>
        <taxon>Sarcoptinae</taxon>
        <taxon>Sarcoptes</taxon>
    </lineage>
</organism>
<dbReference type="PRINTS" id="PR02105">
    <property type="entry name" value="INTSUBUNIT2"/>
</dbReference>
<dbReference type="Proteomes" id="UP000616769">
    <property type="component" value="Unassembled WGS sequence"/>
</dbReference>
<comment type="subcellular location">
    <subcellularLocation>
        <location evidence="1">Nucleus</location>
    </subcellularLocation>
</comment>
<dbReference type="InterPro" id="IPR026236">
    <property type="entry name" value="Int2_metazoa"/>
</dbReference>
<dbReference type="Pfam" id="PF14750">
    <property type="entry name" value="INTS2"/>
    <property type="match status" value="1"/>
</dbReference>
<dbReference type="PANTHER" id="PTHR28608">
    <property type="entry name" value="INTEGRATOR COMPLEX SUBUNIT 2"/>
    <property type="match status" value="1"/>
</dbReference>
<dbReference type="OrthoDB" id="70899at2759"/>